<dbReference type="GO" id="GO:0007165">
    <property type="term" value="P:signal transduction"/>
    <property type="evidence" value="ECO:0007669"/>
    <property type="project" value="UniProtKB-KW"/>
</dbReference>
<feature type="transmembrane region" description="Helical" evidence="10">
    <location>
        <begin position="197"/>
        <end position="226"/>
    </location>
</feature>
<keyword evidence="2" id="KW-1003">Cell membrane</keyword>
<evidence type="ECO:0000256" key="6">
    <source>
        <dbReference type="ARBA" id="ARBA00022989"/>
    </source>
</evidence>
<dbReference type="GO" id="GO:0004984">
    <property type="term" value="F:olfactory receptor activity"/>
    <property type="evidence" value="ECO:0007669"/>
    <property type="project" value="InterPro"/>
</dbReference>
<dbReference type="Proteomes" id="UP000504618">
    <property type="component" value="Unplaced"/>
</dbReference>
<feature type="transmembrane region" description="Helical" evidence="10">
    <location>
        <begin position="135"/>
        <end position="157"/>
    </location>
</feature>
<accession>A0A6J1RC86</accession>
<evidence type="ECO:0000256" key="8">
    <source>
        <dbReference type="ARBA" id="ARBA00023170"/>
    </source>
</evidence>
<protein>
    <submittedName>
        <fullName evidence="12">Uncharacterized protein LOC112467457</fullName>
    </submittedName>
</protein>
<name>A0A6J1RC86_9HYME</name>
<dbReference type="GeneID" id="112467457"/>
<comment type="subcellular location">
    <subcellularLocation>
        <location evidence="1">Cell membrane</location>
        <topology evidence="1">Multi-pass membrane protein</topology>
    </subcellularLocation>
</comment>
<evidence type="ECO:0000256" key="1">
    <source>
        <dbReference type="ARBA" id="ARBA00004651"/>
    </source>
</evidence>
<dbReference type="GO" id="GO:0005549">
    <property type="term" value="F:odorant binding"/>
    <property type="evidence" value="ECO:0007669"/>
    <property type="project" value="InterPro"/>
</dbReference>
<dbReference type="Pfam" id="PF02949">
    <property type="entry name" value="7tm_6"/>
    <property type="match status" value="1"/>
</dbReference>
<feature type="transmembrane region" description="Helical" evidence="10">
    <location>
        <begin position="50"/>
        <end position="70"/>
    </location>
</feature>
<keyword evidence="11" id="KW-1185">Reference proteome</keyword>
<keyword evidence="7 10" id="KW-0472">Membrane</keyword>
<organism evidence="11 12">
    <name type="scientific">Temnothorax curvispinosus</name>
    <dbReference type="NCBI Taxonomy" id="300111"/>
    <lineage>
        <taxon>Eukaryota</taxon>
        <taxon>Metazoa</taxon>
        <taxon>Ecdysozoa</taxon>
        <taxon>Arthropoda</taxon>
        <taxon>Hexapoda</taxon>
        <taxon>Insecta</taxon>
        <taxon>Pterygota</taxon>
        <taxon>Neoptera</taxon>
        <taxon>Endopterygota</taxon>
        <taxon>Hymenoptera</taxon>
        <taxon>Apocrita</taxon>
        <taxon>Aculeata</taxon>
        <taxon>Formicoidea</taxon>
        <taxon>Formicidae</taxon>
        <taxon>Myrmicinae</taxon>
        <taxon>Temnothorax</taxon>
    </lineage>
</organism>
<dbReference type="PANTHER" id="PTHR21137:SF35">
    <property type="entry name" value="ODORANT RECEPTOR 19A-RELATED"/>
    <property type="match status" value="1"/>
</dbReference>
<dbReference type="RefSeq" id="XP_024891858.1">
    <property type="nucleotide sequence ID" value="XM_025036090.1"/>
</dbReference>
<dbReference type="PANTHER" id="PTHR21137">
    <property type="entry name" value="ODORANT RECEPTOR"/>
    <property type="match status" value="1"/>
</dbReference>
<sequence>MLVFDMDTESSGYKDFVWAVELHRLGLELIGLWPIADDVSKKNAWSNIRVCFIFITVIVVSGVPLVWALIRVWGDTVLMVDNLRITLPLIVVSFKFVIIRWKRRVLLSIVNAMAEDWIALKLSKERDVMLKNARFARLLIISGYVLMTSAFIMLIIFPCFGIKIRHITNLTDRNKPLPLQTYYFYDTDKSPQFELTFLVQAITISIGAIIYTSVDAFLGLVIFHICGQLENFRHRLVNLVLCKNFNRALNNSIMYHLRLI</sequence>
<evidence type="ECO:0000256" key="10">
    <source>
        <dbReference type="SAM" id="Phobius"/>
    </source>
</evidence>
<keyword evidence="9" id="KW-0807">Transducer</keyword>
<reference evidence="12" key="1">
    <citation type="submission" date="2025-08" db="UniProtKB">
        <authorList>
            <consortium name="RefSeq"/>
        </authorList>
    </citation>
    <scope>IDENTIFICATION</scope>
    <source>
        <tissue evidence="12">Whole body</tissue>
    </source>
</reference>
<proteinExistence type="predicted"/>
<feature type="non-terminal residue" evidence="12">
    <location>
        <position position="260"/>
    </location>
</feature>
<keyword evidence="5" id="KW-0552">Olfaction</keyword>
<evidence type="ECO:0000256" key="3">
    <source>
        <dbReference type="ARBA" id="ARBA00022606"/>
    </source>
</evidence>
<keyword evidence="6 10" id="KW-1133">Transmembrane helix</keyword>
<keyword evidence="3" id="KW-0716">Sensory transduction</keyword>
<evidence type="ECO:0000313" key="12">
    <source>
        <dbReference type="RefSeq" id="XP_024891858.1"/>
    </source>
</evidence>
<keyword evidence="4 10" id="KW-0812">Transmembrane</keyword>
<evidence type="ECO:0000256" key="5">
    <source>
        <dbReference type="ARBA" id="ARBA00022725"/>
    </source>
</evidence>
<dbReference type="GO" id="GO:0005886">
    <property type="term" value="C:plasma membrane"/>
    <property type="evidence" value="ECO:0007669"/>
    <property type="project" value="UniProtKB-SubCell"/>
</dbReference>
<evidence type="ECO:0000313" key="11">
    <source>
        <dbReference type="Proteomes" id="UP000504618"/>
    </source>
</evidence>
<evidence type="ECO:0000256" key="4">
    <source>
        <dbReference type="ARBA" id="ARBA00022692"/>
    </source>
</evidence>
<dbReference type="AlphaFoldDB" id="A0A6J1RC86"/>
<gene>
    <name evidence="12" type="primary">LOC112467457</name>
</gene>
<keyword evidence="8" id="KW-0675">Receptor</keyword>
<evidence type="ECO:0000256" key="9">
    <source>
        <dbReference type="ARBA" id="ARBA00023224"/>
    </source>
</evidence>
<evidence type="ECO:0000256" key="7">
    <source>
        <dbReference type="ARBA" id="ARBA00023136"/>
    </source>
</evidence>
<feature type="transmembrane region" description="Helical" evidence="10">
    <location>
        <begin position="82"/>
        <end position="99"/>
    </location>
</feature>
<dbReference type="InterPro" id="IPR004117">
    <property type="entry name" value="7tm6_olfct_rcpt"/>
</dbReference>
<dbReference type="OrthoDB" id="7634903at2759"/>
<evidence type="ECO:0000256" key="2">
    <source>
        <dbReference type="ARBA" id="ARBA00022475"/>
    </source>
</evidence>